<sequence length="108" mass="11441">MAAAKAISQEVLGLDKRGVAKGSFASVRHVPSGPEIVALQIDFRPCAQKLRIKGKWPYMPPPPRYGDSGSAACCRSLGAVRSLAALVLKAISIRFRSGTNNGVLIPPE</sequence>
<dbReference type="EMBL" id="OX395126">
    <property type="protein sequence ID" value="CAI5762177.1"/>
    <property type="molecule type" value="Genomic_DNA"/>
</dbReference>
<dbReference type="Proteomes" id="UP001178461">
    <property type="component" value="Chromosome 1"/>
</dbReference>
<name>A0AA35JNF2_9SAUR</name>
<accession>A0AA35JNF2</accession>
<evidence type="ECO:0000313" key="1">
    <source>
        <dbReference type="EMBL" id="CAI5762177.1"/>
    </source>
</evidence>
<proteinExistence type="predicted"/>
<evidence type="ECO:0000313" key="2">
    <source>
        <dbReference type="Proteomes" id="UP001178461"/>
    </source>
</evidence>
<dbReference type="AlphaFoldDB" id="A0AA35JNF2"/>
<organism evidence="1 2">
    <name type="scientific">Podarcis lilfordi</name>
    <name type="common">Lilford's wall lizard</name>
    <dbReference type="NCBI Taxonomy" id="74358"/>
    <lineage>
        <taxon>Eukaryota</taxon>
        <taxon>Metazoa</taxon>
        <taxon>Chordata</taxon>
        <taxon>Craniata</taxon>
        <taxon>Vertebrata</taxon>
        <taxon>Euteleostomi</taxon>
        <taxon>Lepidosauria</taxon>
        <taxon>Squamata</taxon>
        <taxon>Bifurcata</taxon>
        <taxon>Unidentata</taxon>
        <taxon>Episquamata</taxon>
        <taxon>Laterata</taxon>
        <taxon>Lacertibaenia</taxon>
        <taxon>Lacertidae</taxon>
        <taxon>Podarcis</taxon>
    </lineage>
</organism>
<protein>
    <submittedName>
        <fullName evidence="1">Uncharacterized protein</fullName>
    </submittedName>
</protein>
<reference evidence="1" key="1">
    <citation type="submission" date="2022-12" db="EMBL/GenBank/DDBJ databases">
        <authorList>
            <person name="Alioto T."/>
            <person name="Alioto T."/>
            <person name="Gomez Garrido J."/>
        </authorList>
    </citation>
    <scope>NUCLEOTIDE SEQUENCE</scope>
</reference>
<gene>
    <name evidence="1" type="ORF">PODLI_1B036832</name>
</gene>
<keyword evidence="2" id="KW-1185">Reference proteome</keyword>